<organism evidence="10 11">
    <name type="scientific">Phrynosoma platyrhinos</name>
    <name type="common">Desert horned lizard</name>
    <dbReference type="NCBI Taxonomy" id="52577"/>
    <lineage>
        <taxon>Eukaryota</taxon>
        <taxon>Metazoa</taxon>
        <taxon>Chordata</taxon>
        <taxon>Craniata</taxon>
        <taxon>Vertebrata</taxon>
        <taxon>Euteleostomi</taxon>
        <taxon>Lepidosauria</taxon>
        <taxon>Squamata</taxon>
        <taxon>Bifurcata</taxon>
        <taxon>Unidentata</taxon>
        <taxon>Episquamata</taxon>
        <taxon>Toxicofera</taxon>
        <taxon>Iguania</taxon>
        <taxon>Phrynosomatidae</taxon>
        <taxon>Phrynosomatinae</taxon>
        <taxon>Phrynosoma</taxon>
    </lineage>
</organism>
<sequence length="169" mass="19869">MMSFKVLSLLLISLSFVLMEENGTRDNTKNPRFLKRRYSEGTLASDYSRTLDNMLKKNFVEWLLNRRESRIDNSLEPSKREVELPALQARNQGIEAGTQKTEARDCMSCFLPNVEEQRSHWREVYQPHKSLFCSLALPKGLDDWKYILRQELLAWLISADLCRPMMHKD</sequence>
<evidence type="ECO:0000256" key="5">
    <source>
        <dbReference type="ARBA" id="ARBA00022525"/>
    </source>
</evidence>
<evidence type="ECO:0000256" key="2">
    <source>
        <dbReference type="ARBA" id="ARBA00004613"/>
    </source>
</evidence>
<dbReference type="SMART" id="SM00070">
    <property type="entry name" value="GLUCA"/>
    <property type="match status" value="1"/>
</dbReference>
<keyword evidence="11" id="KW-1185">Reference proteome</keyword>
<dbReference type="PANTHER" id="PTHR15211">
    <property type="entry name" value="GLUCOSE-DEPENDENT INSULINOTROPIC POLYPEPTIDE"/>
    <property type="match status" value="1"/>
</dbReference>
<dbReference type="InterPro" id="IPR000532">
    <property type="entry name" value="Glucagon_GIP_secretin_VIP"/>
</dbReference>
<evidence type="ECO:0000256" key="8">
    <source>
        <dbReference type="SAM" id="SignalP"/>
    </source>
</evidence>
<protein>
    <recommendedName>
        <fullName evidence="4">Gastric inhibitory polypeptide</fullName>
    </recommendedName>
    <alternativeName>
        <fullName evidence="7">Glucose-dependent insulinotropic polypeptide</fullName>
    </alternativeName>
</protein>
<keyword evidence="6" id="KW-0372">Hormone</keyword>
<dbReference type="EMBL" id="JAIPUX010000521">
    <property type="protein sequence ID" value="KAH0626769.1"/>
    <property type="molecule type" value="Genomic_DNA"/>
</dbReference>
<evidence type="ECO:0000256" key="3">
    <source>
        <dbReference type="ARBA" id="ARBA00008369"/>
    </source>
</evidence>
<feature type="chain" id="PRO_5046103968" description="Gastric inhibitory polypeptide" evidence="8">
    <location>
        <begin position="20"/>
        <end position="169"/>
    </location>
</feature>
<feature type="domain" description="Glucagon / GIP / secretin / VIP family" evidence="9">
    <location>
        <begin position="38"/>
        <end position="64"/>
    </location>
</feature>
<reference evidence="10 11" key="1">
    <citation type="journal article" date="2022" name="Gigascience">
        <title>A chromosome-level genome assembly and annotation of the desert horned lizard, Phrynosoma platyrhinos, provides insight into chromosomal rearrangements among reptiles.</title>
        <authorList>
            <person name="Koochekian N."/>
            <person name="Ascanio A."/>
            <person name="Farleigh K."/>
            <person name="Card D.C."/>
            <person name="Schield D.R."/>
            <person name="Castoe T.A."/>
            <person name="Jezkova T."/>
        </authorList>
    </citation>
    <scope>NUCLEOTIDE SEQUENCE [LARGE SCALE GENOMIC DNA]</scope>
    <source>
        <strain evidence="10">NK-2021</strain>
    </source>
</reference>
<evidence type="ECO:0000256" key="7">
    <source>
        <dbReference type="ARBA" id="ARBA00031537"/>
    </source>
</evidence>
<comment type="similarity">
    <text evidence="3">Belongs to the glucagon family.</text>
</comment>
<dbReference type="PANTHER" id="PTHR15211:SF0">
    <property type="entry name" value="GASTRIC INHIBITORY POLYPEPTIDE"/>
    <property type="match status" value="1"/>
</dbReference>
<comment type="subcellular location">
    <subcellularLocation>
        <location evidence="2">Secreted</location>
    </subcellularLocation>
</comment>
<dbReference type="Pfam" id="PF00123">
    <property type="entry name" value="Hormone_2"/>
    <property type="match status" value="1"/>
</dbReference>
<keyword evidence="8" id="KW-0732">Signal</keyword>
<comment type="function">
    <text evidence="1">Potent stimulator of insulin secretion and relatively poor inhibitor of gastric acid secretion.</text>
</comment>
<evidence type="ECO:0000256" key="6">
    <source>
        <dbReference type="ARBA" id="ARBA00022702"/>
    </source>
</evidence>
<dbReference type="Gene3D" id="6.10.250.590">
    <property type="match status" value="1"/>
</dbReference>
<proteinExistence type="inferred from homology"/>
<evidence type="ECO:0000256" key="1">
    <source>
        <dbReference type="ARBA" id="ARBA00002766"/>
    </source>
</evidence>
<dbReference type="Proteomes" id="UP000826234">
    <property type="component" value="Unassembled WGS sequence"/>
</dbReference>
<accession>A0ABQ7TAS4</accession>
<evidence type="ECO:0000259" key="9">
    <source>
        <dbReference type="SMART" id="SM00070"/>
    </source>
</evidence>
<evidence type="ECO:0000313" key="11">
    <source>
        <dbReference type="Proteomes" id="UP000826234"/>
    </source>
</evidence>
<feature type="signal peptide" evidence="8">
    <location>
        <begin position="1"/>
        <end position="19"/>
    </location>
</feature>
<evidence type="ECO:0000313" key="10">
    <source>
        <dbReference type="EMBL" id="KAH0626769.1"/>
    </source>
</evidence>
<name>A0ABQ7TAS4_PHRPL</name>
<dbReference type="InterPro" id="IPR039078">
    <property type="entry name" value="GIP"/>
</dbReference>
<gene>
    <name evidence="10" type="ORF">JD844_001955</name>
</gene>
<keyword evidence="5" id="KW-0964">Secreted</keyword>
<comment type="caution">
    <text evidence="10">The sequence shown here is derived from an EMBL/GenBank/DDBJ whole genome shotgun (WGS) entry which is preliminary data.</text>
</comment>
<evidence type="ECO:0000256" key="4">
    <source>
        <dbReference type="ARBA" id="ARBA00013490"/>
    </source>
</evidence>